<name>A0A9N9X182_9DIPT</name>
<dbReference type="PANTHER" id="PTHR46273">
    <property type="entry name" value="MYOSUPPRESSIN RECEPTOR 1, ISOFORM B-RELATED"/>
    <property type="match status" value="1"/>
</dbReference>
<dbReference type="GO" id="GO:0005886">
    <property type="term" value="C:plasma membrane"/>
    <property type="evidence" value="ECO:0007669"/>
    <property type="project" value="TreeGrafter"/>
</dbReference>
<evidence type="ECO:0000256" key="6">
    <source>
        <dbReference type="SAM" id="Phobius"/>
    </source>
</evidence>
<dbReference type="Proteomes" id="UP001153620">
    <property type="component" value="Chromosome 4"/>
</dbReference>
<dbReference type="CDD" id="cd14978">
    <property type="entry name" value="7tmA_FMRFamide_R-like"/>
    <property type="match status" value="1"/>
</dbReference>
<feature type="transmembrane region" description="Helical" evidence="6">
    <location>
        <begin position="331"/>
        <end position="350"/>
    </location>
</feature>
<keyword evidence="4 6" id="KW-1133">Transmembrane helix</keyword>
<dbReference type="AlphaFoldDB" id="A0A9N9X182"/>
<feature type="transmembrane region" description="Helical" evidence="6">
    <location>
        <begin position="30"/>
        <end position="52"/>
    </location>
</feature>
<protein>
    <recommendedName>
        <fullName evidence="7">G-protein coupled receptors family 1 profile domain-containing protein</fullName>
    </recommendedName>
</protein>
<reference evidence="8" key="2">
    <citation type="submission" date="2022-10" db="EMBL/GenBank/DDBJ databases">
        <authorList>
            <consortium name="ENA_rothamsted_submissions"/>
            <consortium name="culmorum"/>
            <person name="King R."/>
        </authorList>
    </citation>
    <scope>NUCLEOTIDE SEQUENCE</scope>
</reference>
<organism evidence="8 9">
    <name type="scientific">Chironomus riparius</name>
    <dbReference type="NCBI Taxonomy" id="315576"/>
    <lineage>
        <taxon>Eukaryota</taxon>
        <taxon>Metazoa</taxon>
        <taxon>Ecdysozoa</taxon>
        <taxon>Arthropoda</taxon>
        <taxon>Hexapoda</taxon>
        <taxon>Insecta</taxon>
        <taxon>Pterygota</taxon>
        <taxon>Neoptera</taxon>
        <taxon>Endopterygota</taxon>
        <taxon>Diptera</taxon>
        <taxon>Nematocera</taxon>
        <taxon>Chironomoidea</taxon>
        <taxon>Chironomidae</taxon>
        <taxon>Chironominae</taxon>
        <taxon>Chironomus</taxon>
    </lineage>
</organism>
<dbReference type="PANTHER" id="PTHR46273:SF15">
    <property type="entry name" value="MYOSUPPRESSIN RECEPTOR 1, ISOFORM B-RELATED"/>
    <property type="match status" value="1"/>
</dbReference>
<feature type="transmembrane region" description="Helical" evidence="6">
    <location>
        <begin position="105"/>
        <end position="129"/>
    </location>
</feature>
<keyword evidence="9" id="KW-1185">Reference proteome</keyword>
<comment type="subcellular location">
    <subcellularLocation>
        <location evidence="1">Membrane</location>
    </subcellularLocation>
</comment>
<dbReference type="Pfam" id="PF10324">
    <property type="entry name" value="7TM_GPCR_Srw"/>
    <property type="match status" value="1"/>
</dbReference>
<dbReference type="InterPro" id="IPR017452">
    <property type="entry name" value="GPCR_Rhodpsn_7TM"/>
</dbReference>
<feature type="transmembrane region" description="Helical" evidence="6">
    <location>
        <begin position="291"/>
        <end position="311"/>
    </location>
</feature>
<dbReference type="SUPFAM" id="SSF81321">
    <property type="entry name" value="Family A G protein-coupled receptor-like"/>
    <property type="match status" value="1"/>
</dbReference>
<dbReference type="InterPro" id="IPR000276">
    <property type="entry name" value="GPCR_Rhodpsn"/>
</dbReference>
<gene>
    <name evidence="8" type="ORF">CHIRRI_LOCUS14621</name>
</gene>
<feature type="transmembrane region" description="Helical" evidence="6">
    <location>
        <begin position="232"/>
        <end position="255"/>
    </location>
</feature>
<keyword evidence="5 6" id="KW-0472">Membrane</keyword>
<dbReference type="PROSITE" id="PS50262">
    <property type="entry name" value="G_PROTEIN_RECEP_F1_2"/>
    <property type="match status" value="1"/>
</dbReference>
<feature type="domain" description="G-protein coupled receptors family 1 profile" evidence="7">
    <location>
        <begin position="45"/>
        <end position="347"/>
    </location>
</feature>
<feature type="transmembrane region" description="Helical" evidence="6">
    <location>
        <begin position="149"/>
        <end position="168"/>
    </location>
</feature>
<dbReference type="EMBL" id="OU895880">
    <property type="protein sequence ID" value="CAG9811814.1"/>
    <property type="molecule type" value="Genomic_DNA"/>
</dbReference>
<dbReference type="OrthoDB" id="5864054at2759"/>
<evidence type="ECO:0000313" key="9">
    <source>
        <dbReference type="Proteomes" id="UP001153620"/>
    </source>
</evidence>
<evidence type="ECO:0000313" key="8">
    <source>
        <dbReference type="EMBL" id="CAG9811814.1"/>
    </source>
</evidence>
<comment type="similarity">
    <text evidence="2">Belongs to the G-protein coupled receptor 1 family.</text>
</comment>
<dbReference type="Gene3D" id="1.20.1070.10">
    <property type="entry name" value="Rhodopsin 7-helix transmembrane proteins"/>
    <property type="match status" value="1"/>
</dbReference>
<accession>A0A9N9X182</accession>
<dbReference type="InterPro" id="IPR019427">
    <property type="entry name" value="7TM_GPCR_serpentine_rcpt_Srw"/>
</dbReference>
<evidence type="ECO:0000256" key="5">
    <source>
        <dbReference type="ARBA" id="ARBA00023136"/>
    </source>
</evidence>
<evidence type="ECO:0000259" key="7">
    <source>
        <dbReference type="PROSITE" id="PS50262"/>
    </source>
</evidence>
<feature type="transmembrane region" description="Helical" evidence="6">
    <location>
        <begin position="64"/>
        <end position="85"/>
    </location>
</feature>
<dbReference type="PRINTS" id="PR00237">
    <property type="entry name" value="GPCRRHODOPSN"/>
</dbReference>
<dbReference type="InterPro" id="IPR053219">
    <property type="entry name" value="GPCR_Dmsr-1"/>
</dbReference>
<evidence type="ECO:0000256" key="3">
    <source>
        <dbReference type="ARBA" id="ARBA00022692"/>
    </source>
</evidence>
<dbReference type="GO" id="GO:0008528">
    <property type="term" value="F:G protein-coupled peptide receptor activity"/>
    <property type="evidence" value="ECO:0007669"/>
    <property type="project" value="InterPro"/>
</dbReference>
<evidence type="ECO:0000256" key="4">
    <source>
        <dbReference type="ARBA" id="ARBA00022989"/>
    </source>
</evidence>
<reference evidence="8" key="1">
    <citation type="submission" date="2022-01" db="EMBL/GenBank/DDBJ databases">
        <authorList>
            <person name="King R."/>
        </authorList>
    </citation>
    <scope>NUCLEOTIDE SEQUENCE</scope>
</reference>
<evidence type="ECO:0000256" key="1">
    <source>
        <dbReference type="ARBA" id="ARBA00004370"/>
    </source>
</evidence>
<evidence type="ECO:0000256" key="2">
    <source>
        <dbReference type="ARBA" id="ARBA00010663"/>
    </source>
</evidence>
<proteinExistence type="inferred from homology"/>
<keyword evidence="3 6" id="KW-0812">Transmembrane</keyword>
<sequence length="401" mass="46589">MSTLDMTNNTIEFPFCQNDLDDFHTFFNAINFKLSLCICIFGCITNVLNFIVLSQKDLRTHINYILAGLAISDFLVMLVYFPYALDHAFSINSRPERLTYGYAHYIYTHAMFSQTAHTVSIFLTITLALWRYISVCHPSCKNAFMRRTFWAIIASYIISPIICLPYYMSLTIQSKSTYVYKGNMTEYKASSINDTESQFLATIDEDNGEIEKYTRYYVSVSSFYMSYNQAFLWVYSVIIKLLPCMLLTYFSLQLVRTLYEAKKRKEKLNGNLQMSAKLLNKKKQADRTTKMLIAVLFLFLITEVPQGILGLMSAVLHQDFYLHCYQKLGDLMDFLALLNSSINFILYCSMSRQFRDTFTKIFLPRCLIRTQRRVANGNGFAEVDSHGRHVETMHETQMTQL</sequence>